<sequence length="117" mass="13638">MTAWRLLFPDGGIKAEMMSPPWNNFLQSLLHFIVVRSSHNEGLGRIIFRLVILSLRWQKEEEGRHQKEEVPQFRLLKCSPSFVGYLFSGHLLSVCLCGHLYCKAFNRLGFELCFTQH</sequence>
<organism evidence="1 2">
    <name type="scientific">Sorghum bicolor</name>
    <name type="common">Sorghum</name>
    <name type="synonym">Sorghum vulgare</name>
    <dbReference type="NCBI Taxonomy" id="4558"/>
    <lineage>
        <taxon>Eukaryota</taxon>
        <taxon>Viridiplantae</taxon>
        <taxon>Streptophyta</taxon>
        <taxon>Embryophyta</taxon>
        <taxon>Tracheophyta</taxon>
        <taxon>Spermatophyta</taxon>
        <taxon>Magnoliopsida</taxon>
        <taxon>Liliopsida</taxon>
        <taxon>Poales</taxon>
        <taxon>Poaceae</taxon>
        <taxon>PACMAD clade</taxon>
        <taxon>Panicoideae</taxon>
        <taxon>Andropogonodae</taxon>
        <taxon>Andropogoneae</taxon>
        <taxon>Sorghinae</taxon>
        <taxon>Sorghum</taxon>
    </lineage>
</organism>
<comment type="caution">
    <text evidence="1">The sequence shown here is derived from an EMBL/GenBank/DDBJ whole genome shotgun (WGS) entry which is preliminary data.</text>
</comment>
<dbReference type="Proteomes" id="UP000807115">
    <property type="component" value="Chromosome 10"/>
</dbReference>
<dbReference type="AlphaFoldDB" id="A0A921Q2U7"/>
<protein>
    <submittedName>
        <fullName evidence="1">Uncharacterized protein</fullName>
    </submittedName>
</protein>
<name>A0A921Q2U7_SORBI</name>
<evidence type="ECO:0000313" key="1">
    <source>
        <dbReference type="EMBL" id="KAG0514488.1"/>
    </source>
</evidence>
<dbReference type="EMBL" id="CM027689">
    <property type="protein sequence ID" value="KAG0514488.1"/>
    <property type="molecule type" value="Genomic_DNA"/>
</dbReference>
<evidence type="ECO:0000313" key="2">
    <source>
        <dbReference type="Proteomes" id="UP000807115"/>
    </source>
</evidence>
<gene>
    <name evidence="1" type="ORF">BDA96_10G196100</name>
</gene>
<reference evidence="1" key="1">
    <citation type="journal article" date="2019" name="BMC Genomics">
        <title>A new reference genome for Sorghum bicolor reveals high levels of sequence similarity between sweet and grain genotypes: implications for the genetics of sugar metabolism.</title>
        <authorList>
            <person name="Cooper E.A."/>
            <person name="Brenton Z.W."/>
            <person name="Flinn B.S."/>
            <person name="Jenkins J."/>
            <person name="Shu S."/>
            <person name="Flowers D."/>
            <person name="Luo F."/>
            <person name="Wang Y."/>
            <person name="Xia P."/>
            <person name="Barry K."/>
            <person name="Daum C."/>
            <person name="Lipzen A."/>
            <person name="Yoshinaga Y."/>
            <person name="Schmutz J."/>
            <person name="Saski C."/>
            <person name="Vermerris W."/>
            <person name="Kresovich S."/>
        </authorList>
    </citation>
    <scope>NUCLEOTIDE SEQUENCE</scope>
</reference>
<reference evidence="1" key="2">
    <citation type="submission" date="2020-10" db="EMBL/GenBank/DDBJ databases">
        <authorList>
            <person name="Cooper E.A."/>
            <person name="Brenton Z.W."/>
            <person name="Flinn B.S."/>
            <person name="Jenkins J."/>
            <person name="Shu S."/>
            <person name="Flowers D."/>
            <person name="Luo F."/>
            <person name="Wang Y."/>
            <person name="Xia P."/>
            <person name="Barry K."/>
            <person name="Daum C."/>
            <person name="Lipzen A."/>
            <person name="Yoshinaga Y."/>
            <person name="Schmutz J."/>
            <person name="Saski C."/>
            <person name="Vermerris W."/>
            <person name="Kresovich S."/>
        </authorList>
    </citation>
    <scope>NUCLEOTIDE SEQUENCE</scope>
</reference>
<proteinExistence type="predicted"/>
<accession>A0A921Q2U7</accession>